<dbReference type="Gene3D" id="1.20.120.1770">
    <property type="match status" value="1"/>
</dbReference>
<dbReference type="InterPro" id="IPR045150">
    <property type="entry name" value="CYB561D1/2"/>
</dbReference>
<feature type="domain" description="Cytochrome b561" evidence="14">
    <location>
        <begin position="77"/>
        <end position="202"/>
    </location>
</feature>
<evidence type="ECO:0000313" key="16">
    <source>
        <dbReference type="Proteomes" id="UP000006757"/>
    </source>
</evidence>
<dbReference type="eggNOG" id="ENOG502S50Z">
    <property type="taxonomic scope" value="Eukaryota"/>
</dbReference>
<name>K1V7Q4_TRIAC</name>
<dbReference type="OrthoDB" id="19261at2759"/>
<evidence type="ECO:0000256" key="11">
    <source>
        <dbReference type="SAM" id="MobiDB-lite"/>
    </source>
</evidence>
<dbReference type="SMART" id="SM00665">
    <property type="entry name" value="B561"/>
    <property type="match status" value="1"/>
</dbReference>
<dbReference type="PANTHER" id="PTHR15422:SF24">
    <property type="entry name" value="DOMON RELATED DOMAIN-CONTAINING PROTEIN"/>
    <property type="match status" value="1"/>
</dbReference>
<proteinExistence type="predicted"/>
<feature type="transmembrane region" description="Helical" evidence="12">
    <location>
        <begin position="109"/>
        <end position="131"/>
    </location>
</feature>
<keyword evidence="4" id="KW-0349">Heme</keyword>
<evidence type="ECO:0000256" key="4">
    <source>
        <dbReference type="ARBA" id="ARBA00022617"/>
    </source>
</evidence>
<feature type="region of interest" description="Disordered" evidence="11">
    <location>
        <begin position="253"/>
        <end position="289"/>
    </location>
</feature>
<dbReference type="EMBL" id="AMBO01000352">
    <property type="protein sequence ID" value="EKD00025.1"/>
    <property type="molecule type" value="Genomic_DNA"/>
</dbReference>
<feature type="transmembrane region" description="Helical" evidence="12">
    <location>
        <begin position="222"/>
        <end position="240"/>
    </location>
</feature>
<evidence type="ECO:0000256" key="10">
    <source>
        <dbReference type="ARBA" id="ARBA00023136"/>
    </source>
</evidence>
<feature type="transmembrane region" description="Helical" evidence="12">
    <location>
        <begin position="184"/>
        <end position="202"/>
    </location>
</feature>
<evidence type="ECO:0000256" key="1">
    <source>
        <dbReference type="ARBA" id="ARBA00001970"/>
    </source>
</evidence>
<dbReference type="GO" id="GO:0020037">
    <property type="term" value="F:heme binding"/>
    <property type="evidence" value="ECO:0007669"/>
    <property type="project" value="TreeGrafter"/>
</dbReference>
<evidence type="ECO:0000256" key="6">
    <source>
        <dbReference type="ARBA" id="ARBA00022723"/>
    </source>
</evidence>
<reference evidence="15 16" key="1">
    <citation type="journal article" date="2012" name="Eukaryot. Cell">
        <title>Genome sequence of the Trichosporon asahii environmental strain CBS 8904.</title>
        <authorList>
            <person name="Yang R.Y."/>
            <person name="Li H.T."/>
            <person name="Zhu H."/>
            <person name="Zhou G.P."/>
            <person name="Wang M."/>
            <person name="Wang L."/>
        </authorList>
    </citation>
    <scope>NUCLEOTIDE SEQUENCE [LARGE SCALE GENOMIC DNA]</scope>
    <source>
        <strain evidence="15 16">CBS 8904</strain>
    </source>
</reference>
<dbReference type="GO" id="GO:0140575">
    <property type="term" value="F:transmembrane monodehydroascorbate reductase activity"/>
    <property type="evidence" value="ECO:0007669"/>
    <property type="project" value="InterPro"/>
</dbReference>
<evidence type="ECO:0000256" key="13">
    <source>
        <dbReference type="SAM" id="SignalP"/>
    </source>
</evidence>
<comment type="subcellular location">
    <subcellularLocation>
        <location evidence="2">Membrane</location>
        <topology evidence="2">Multi-pass membrane protein</topology>
    </subcellularLocation>
</comment>
<evidence type="ECO:0000256" key="7">
    <source>
        <dbReference type="ARBA" id="ARBA00022982"/>
    </source>
</evidence>
<protein>
    <recommendedName>
        <fullName evidence="14">Cytochrome b561 domain-containing protein</fullName>
    </recommendedName>
</protein>
<comment type="caution">
    <text evidence="15">The sequence shown here is derived from an EMBL/GenBank/DDBJ whole genome shotgun (WGS) entry which is preliminary data.</text>
</comment>
<keyword evidence="16" id="KW-1185">Reference proteome</keyword>
<evidence type="ECO:0000313" key="15">
    <source>
        <dbReference type="EMBL" id="EKD00025.1"/>
    </source>
</evidence>
<dbReference type="InParanoid" id="K1V7Q4"/>
<sequence>MSTATQIRCLLFLLSVLALSVHAQYGEYGGNGGIARPSTTLTRSPLATISAWRAGASGEAGEYGSNVVVSSHSATVAHVVCGALATMFFLPAGVLLARSRMPFWFPVHAVWQFLLSLGFVCAAFGIAWAHFSGGLDSPHRRAATALFTLVIAQALLGVCAHFLGRRMTHLKTRTGRSALHFFHWFLGFVVIGLGWAVAYLGLSSEWEKRGHGHVSGGWKAGWGVVLGIWITLYVIGLGFLPLQIKKERERVAPRAQGPEMAETGETAAMVGPAPEPGYPKMSYETRSSF</sequence>
<dbReference type="HOGENOM" id="CLU_083984_0_0_1"/>
<dbReference type="GO" id="GO:0046872">
    <property type="term" value="F:metal ion binding"/>
    <property type="evidence" value="ECO:0007669"/>
    <property type="project" value="UniProtKB-KW"/>
</dbReference>
<comment type="cofactor">
    <cofactor evidence="1">
        <name>heme b</name>
        <dbReference type="ChEBI" id="CHEBI:60344"/>
    </cofactor>
</comment>
<keyword evidence="6" id="KW-0479">Metal-binding</keyword>
<dbReference type="AlphaFoldDB" id="K1V7Q4"/>
<evidence type="ECO:0000256" key="9">
    <source>
        <dbReference type="ARBA" id="ARBA00023004"/>
    </source>
</evidence>
<feature type="transmembrane region" description="Helical" evidence="12">
    <location>
        <begin position="143"/>
        <end position="163"/>
    </location>
</feature>
<evidence type="ECO:0000259" key="14">
    <source>
        <dbReference type="SMART" id="SM00665"/>
    </source>
</evidence>
<feature type="transmembrane region" description="Helical" evidence="12">
    <location>
        <begin position="76"/>
        <end position="97"/>
    </location>
</feature>
<keyword evidence="7" id="KW-0249">Electron transport</keyword>
<dbReference type="GO" id="GO:0016020">
    <property type="term" value="C:membrane"/>
    <property type="evidence" value="ECO:0007669"/>
    <property type="project" value="UniProtKB-SubCell"/>
</dbReference>
<feature type="signal peptide" evidence="13">
    <location>
        <begin position="1"/>
        <end position="23"/>
    </location>
</feature>
<dbReference type="InterPro" id="IPR006593">
    <property type="entry name" value="Cyt_b561/ferric_Rdtase_TM"/>
</dbReference>
<dbReference type="CDD" id="cd08760">
    <property type="entry name" value="Cyt_b561_FRRS1_like"/>
    <property type="match status" value="1"/>
</dbReference>
<gene>
    <name evidence="15" type="ORF">A1Q2_05683</name>
</gene>
<evidence type="ECO:0000256" key="2">
    <source>
        <dbReference type="ARBA" id="ARBA00004141"/>
    </source>
</evidence>
<keyword evidence="5 12" id="KW-0812">Transmembrane</keyword>
<dbReference type="Proteomes" id="UP000006757">
    <property type="component" value="Unassembled WGS sequence"/>
</dbReference>
<keyword evidence="3" id="KW-0813">Transport</keyword>
<keyword evidence="9" id="KW-0408">Iron</keyword>
<evidence type="ECO:0000256" key="12">
    <source>
        <dbReference type="SAM" id="Phobius"/>
    </source>
</evidence>
<keyword evidence="10 12" id="KW-0472">Membrane</keyword>
<dbReference type="PANTHER" id="PTHR15422">
    <property type="entry name" value="OS05G0565100 PROTEIN"/>
    <property type="match status" value="1"/>
</dbReference>
<organism evidence="15 16">
    <name type="scientific">Trichosporon asahii var. asahii (strain CBS 8904)</name>
    <name type="common">Yeast</name>
    <dbReference type="NCBI Taxonomy" id="1220162"/>
    <lineage>
        <taxon>Eukaryota</taxon>
        <taxon>Fungi</taxon>
        <taxon>Dikarya</taxon>
        <taxon>Basidiomycota</taxon>
        <taxon>Agaricomycotina</taxon>
        <taxon>Tremellomycetes</taxon>
        <taxon>Trichosporonales</taxon>
        <taxon>Trichosporonaceae</taxon>
        <taxon>Trichosporon</taxon>
    </lineage>
</organism>
<keyword evidence="8 12" id="KW-1133">Transmembrane helix</keyword>
<evidence type="ECO:0000256" key="8">
    <source>
        <dbReference type="ARBA" id="ARBA00022989"/>
    </source>
</evidence>
<feature type="chain" id="PRO_5003853612" description="Cytochrome b561 domain-containing protein" evidence="13">
    <location>
        <begin position="24"/>
        <end position="289"/>
    </location>
</feature>
<evidence type="ECO:0000256" key="5">
    <source>
        <dbReference type="ARBA" id="ARBA00022692"/>
    </source>
</evidence>
<keyword evidence="13" id="KW-0732">Signal</keyword>
<evidence type="ECO:0000256" key="3">
    <source>
        <dbReference type="ARBA" id="ARBA00022448"/>
    </source>
</evidence>
<dbReference type="STRING" id="1220162.K1V7Q4"/>
<accession>K1V7Q4</accession>